<evidence type="ECO:0000256" key="13">
    <source>
        <dbReference type="ARBA" id="ARBA00023198"/>
    </source>
</evidence>
<feature type="domain" description="TIR" evidence="15">
    <location>
        <begin position="803"/>
        <end position="934"/>
    </location>
</feature>
<dbReference type="PANTHER" id="PTHR24365:SF522">
    <property type="entry name" value="LOW QUALITY PROTEIN: TOLL-LIKE RECEPTOR 13-RELATED"/>
    <property type="match status" value="1"/>
</dbReference>
<evidence type="ECO:0000256" key="1">
    <source>
        <dbReference type="ARBA" id="ARBA00004479"/>
    </source>
</evidence>
<dbReference type="Pfam" id="PF13676">
    <property type="entry name" value="TIR_2"/>
    <property type="match status" value="1"/>
</dbReference>
<dbReference type="PANTHER" id="PTHR24365">
    <property type="entry name" value="TOLL-LIKE RECEPTOR"/>
    <property type="match status" value="1"/>
</dbReference>
<evidence type="ECO:0000256" key="10">
    <source>
        <dbReference type="ARBA" id="ARBA00023136"/>
    </source>
</evidence>
<feature type="transmembrane region" description="Helical" evidence="14">
    <location>
        <begin position="753"/>
        <end position="776"/>
    </location>
</feature>
<keyword evidence="9 14" id="KW-1133">Transmembrane helix</keyword>
<keyword evidence="5 14" id="KW-0812">Transmembrane</keyword>
<dbReference type="InterPro" id="IPR003591">
    <property type="entry name" value="Leu-rich_rpt_typical-subtyp"/>
</dbReference>
<reference evidence="16" key="1">
    <citation type="submission" date="2025-08" db="UniProtKB">
        <authorList>
            <consortium name="Ensembl"/>
        </authorList>
    </citation>
    <scope>IDENTIFICATION</scope>
</reference>
<dbReference type="AlphaFoldDB" id="A0A8C6WSX2"/>
<dbReference type="GO" id="GO:0038023">
    <property type="term" value="F:signaling receptor activity"/>
    <property type="evidence" value="ECO:0007669"/>
    <property type="project" value="TreeGrafter"/>
</dbReference>
<dbReference type="GO" id="GO:0002224">
    <property type="term" value="P:toll-like receptor signaling pathway"/>
    <property type="evidence" value="ECO:0007669"/>
    <property type="project" value="TreeGrafter"/>
</dbReference>
<dbReference type="InterPro" id="IPR001611">
    <property type="entry name" value="Leu-rich_rpt"/>
</dbReference>
<evidence type="ECO:0000256" key="9">
    <source>
        <dbReference type="ARBA" id="ARBA00022989"/>
    </source>
</evidence>
<evidence type="ECO:0000256" key="11">
    <source>
        <dbReference type="ARBA" id="ARBA00023170"/>
    </source>
</evidence>
<keyword evidence="13" id="KW-0395">Inflammatory response</keyword>
<evidence type="ECO:0000313" key="16">
    <source>
        <dbReference type="Ensembl" id="ENSNMLP00000029534.1"/>
    </source>
</evidence>
<evidence type="ECO:0000256" key="6">
    <source>
        <dbReference type="ARBA" id="ARBA00022729"/>
    </source>
</evidence>
<keyword evidence="3" id="KW-0399">Innate immunity</keyword>
<dbReference type="PROSITE" id="PS51450">
    <property type="entry name" value="LRR"/>
    <property type="match status" value="3"/>
</dbReference>
<keyword evidence="11" id="KW-0675">Receptor</keyword>
<keyword evidence="10 14" id="KW-0472">Membrane</keyword>
<evidence type="ECO:0000256" key="5">
    <source>
        <dbReference type="ARBA" id="ARBA00022692"/>
    </source>
</evidence>
<dbReference type="InterPro" id="IPR035897">
    <property type="entry name" value="Toll_tir_struct_dom_sf"/>
</dbReference>
<feature type="transmembrane region" description="Helical" evidence="14">
    <location>
        <begin position="12"/>
        <end position="33"/>
    </location>
</feature>
<sequence length="951" mass="108593">METKYVVVCARYSTAIIQIAISLVSITTVFLSSTGASLRMKLQPTSLFSLLFLLLPQPSLFYSLKNCTIDLYDHSKVSCNFNKFITVPSGIPKTTTDLSLNSNHISRIRRTDFNGFTALQSLSLKRNQISHIEDEAFSDLSALTQLDLAGNKLRNLTDNTFTGLSNLLVLILASNDIEFISRLSFQPLAKLTDITNIVSHCLSLKALDLSENSLMSFESDLIPFPLLNLTALKLGSHLRNFSVRSDVFPQLESLVLSGTGAGFEWEVSDNVFFRSLKTLDLDLFGLPTQTYKMIFQSFDSLENLHIRDFGRSFDQRVFDFACSVQSLQMLDIRHRNISVIDDALLQSCSNLTELMLYSNTLSDVSESALRMFTRLTRLNIESNELSRIPPTIQNMSTIAYLSFQSNHIAKLGCSDFKDMASLTEINLNSNRISKLNSCVFKEHKNLKVLYVTNNLFSQLDDNFGISLYSLVVFNTSDNHIGSIQKGTFRGMSQLTDLNIKSKSQLTLQRGAFEGLRGLKRLTLSLDYQSGSVFEGLDQLERLVVFISSTIEMTNFTVYEPMTFNIDSLQELIIEVDKNACAYQALYLLHGLKRLRVLSLDTVCCLFPPGIFLQIPHLLNLRITNCVEFIADPDLFQPVSDLQALDLSHNQIKYLNISINTNLTKLETLILKNNELTVINKTLFEGLPSLKYLDLSGNPFVCDCSNAGFIEWALRNKQVQVANAFQYRCSSPSSEEGRFLFDFNVRLCWEFTGFLYFISSSALVLLTLLLSFIFHFLRWQLVYGYYLILAFLYDSKKRRQGCPHIYDAFVSYNVHDEDWVYRELMPELEERQGWKLCLHHRDFLPGRKPIMENITDAIYSSRKTLCVISRRYLQSEWCSREIQLASFRLFDEQKDVLVLLFLEEISKLVKRRTYLSWTQARSHKGLFWEKVRRALECGNEPGDNQNPITANA</sequence>
<evidence type="ECO:0000256" key="3">
    <source>
        <dbReference type="ARBA" id="ARBA00022588"/>
    </source>
</evidence>
<keyword evidence="12" id="KW-0325">Glycoprotein</keyword>
<dbReference type="Proteomes" id="UP000694523">
    <property type="component" value="Unplaced"/>
</dbReference>
<protein>
    <recommendedName>
        <fullName evidence="15">TIR domain-containing protein</fullName>
    </recommendedName>
</protein>
<name>A0A8C6WSX2_9GOBI</name>
<keyword evidence="6" id="KW-0732">Signal</keyword>
<evidence type="ECO:0000256" key="14">
    <source>
        <dbReference type="SAM" id="Phobius"/>
    </source>
</evidence>
<keyword evidence="7" id="KW-0677">Repeat</keyword>
<dbReference type="SMART" id="SM00365">
    <property type="entry name" value="LRR_SD22"/>
    <property type="match status" value="5"/>
</dbReference>
<evidence type="ECO:0000256" key="4">
    <source>
        <dbReference type="ARBA" id="ARBA00022614"/>
    </source>
</evidence>
<dbReference type="InterPro" id="IPR000157">
    <property type="entry name" value="TIR_dom"/>
</dbReference>
<dbReference type="FunFam" id="3.40.50.10140:FF:000001">
    <property type="entry name" value="Toll-like receptor 2"/>
    <property type="match status" value="1"/>
</dbReference>
<keyword evidence="4" id="KW-0433">Leucine-rich repeat</keyword>
<dbReference type="Ensembl" id="ENSNMLT00000032945.1">
    <property type="protein sequence ID" value="ENSNMLP00000029534.1"/>
    <property type="gene ID" value="ENSNMLG00000018679.1"/>
</dbReference>
<evidence type="ECO:0000259" key="15">
    <source>
        <dbReference type="PROSITE" id="PS50104"/>
    </source>
</evidence>
<comment type="similarity">
    <text evidence="2">Belongs to the Toll-like receptor family.</text>
</comment>
<evidence type="ECO:0000256" key="8">
    <source>
        <dbReference type="ARBA" id="ARBA00022859"/>
    </source>
</evidence>
<keyword evidence="8" id="KW-0391">Immunity</keyword>
<keyword evidence="17" id="KW-1185">Reference proteome</keyword>
<dbReference type="FunFam" id="3.80.10.10:FF:000770">
    <property type="entry name" value="Uncharacterized protein"/>
    <property type="match status" value="1"/>
</dbReference>
<dbReference type="Gene3D" id="3.80.10.10">
    <property type="entry name" value="Ribonuclease Inhibitor"/>
    <property type="match status" value="4"/>
</dbReference>
<dbReference type="SUPFAM" id="SSF52058">
    <property type="entry name" value="L domain-like"/>
    <property type="match status" value="2"/>
</dbReference>
<dbReference type="SUPFAM" id="SSF52200">
    <property type="entry name" value="Toll/Interleukin receptor TIR domain"/>
    <property type="match status" value="1"/>
</dbReference>
<evidence type="ECO:0000313" key="17">
    <source>
        <dbReference type="Proteomes" id="UP000694523"/>
    </source>
</evidence>
<dbReference type="GO" id="GO:0005886">
    <property type="term" value="C:plasma membrane"/>
    <property type="evidence" value="ECO:0007669"/>
    <property type="project" value="TreeGrafter"/>
</dbReference>
<evidence type="ECO:0000256" key="12">
    <source>
        <dbReference type="ARBA" id="ARBA00023180"/>
    </source>
</evidence>
<dbReference type="InterPro" id="IPR032675">
    <property type="entry name" value="LRR_dom_sf"/>
</dbReference>
<evidence type="ECO:0000256" key="7">
    <source>
        <dbReference type="ARBA" id="ARBA00022737"/>
    </source>
</evidence>
<dbReference type="Pfam" id="PF13855">
    <property type="entry name" value="LRR_8"/>
    <property type="match status" value="5"/>
</dbReference>
<proteinExistence type="inferred from homology"/>
<organism evidence="16 17">
    <name type="scientific">Neogobius melanostomus</name>
    <name type="common">round goby</name>
    <dbReference type="NCBI Taxonomy" id="47308"/>
    <lineage>
        <taxon>Eukaryota</taxon>
        <taxon>Metazoa</taxon>
        <taxon>Chordata</taxon>
        <taxon>Craniata</taxon>
        <taxon>Vertebrata</taxon>
        <taxon>Euteleostomi</taxon>
        <taxon>Actinopterygii</taxon>
        <taxon>Neopterygii</taxon>
        <taxon>Teleostei</taxon>
        <taxon>Neoteleostei</taxon>
        <taxon>Acanthomorphata</taxon>
        <taxon>Gobiaria</taxon>
        <taxon>Gobiiformes</taxon>
        <taxon>Gobioidei</taxon>
        <taxon>Gobiidae</taxon>
        <taxon>Benthophilinae</taxon>
        <taxon>Neogobiini</taxon>
        <taxon>Neogobius</taxon>
    </lineage>
</organism>
<reference evidence="16" key="2">
    <citation type="submission" date="2025-09" db="UniProtKB">
        <authorList>
            <consortium name="Ensembl"/>
        </authorList>
    </citation>
    <scope>IDENTIFICATION</scope>
</reference>
<dbReference type="SMART" id="SM00369">
    <property type="entry name" value="LRR_TYP"/>
    <property type="match status" value="12"/>
</dbReference>
<evidence type="ECO:0000256" key="2">
    <source>
        <dbReference type="ARBA" id="ARBA00009634"/>
    </source>
</evidence>
<accession>A0A8C6WSX2</accession>
<dbReference type="GO" id="GO:0045087">
    <property type="term" value="P:innate immune response"/>
    <property type="evidence" value="ECO:0007669"/>
    <property type="project" value="UniProtKB-KW"/>
</dbReference>
<dbReference type="PROSITE" id="PS50104">
    <property type="entry name" value="TIR"/>
    <property type="match status" value="1"/>
</dbReference>
<comment type="subcellular location">
    <subcellularLocation>
        <location evidence="1">Membrane</location>
        <topology evidence="1">Single-pass type I membrane protein</topology>
    </subcellularLocation>
</comment>
<dbReference type="SMART" id="SM00255">
    <property type="entry name" value="TIR"/>
    <property type="match status" value="1"/>
</dbReference>
<dbReference type="Gene3D" id="3.40.50.10140">
    <property type="entry name" value="Toll/interleukin-1 receptor homology (TIR) domain"/>
    <property type="match status" value="1"/>
</dbReference>
<dbReference type="GO" id="GO:0006954">
    <property type="term" value="P:inflammatory response"/>
    <property type="evidence" value="ECO:0007669"/>
    <property type="project" value="UniProtKB-KW"/>
</dbReference>